<dbReference type="InterPro" id="IPR001841">
    <property type="entry name" value="Znf_RING"/>
</dbReference>
<reference evidence="17" key="2">
    <citation type="submission" date="2022-10" db="EMBL/GenBank/DDBJ databases">
        <authorList>
            <consortium name="ENA_rothamsted_submissions"/>
            <consortium name="culmorum"/>
            <person name="King R."/>
        </authorList>
    </citation>
    <scope>NUCLEOTIDE SEQUENCE</scope>
</reference>
<dbReference type="GO" id="GO:0030674">
    <property type="term" value="F:protein-macromolecule adaptor activity"/>
    <property type="evidence" value="ECO:0007669"/>
    <property type="project" value="TreeGrafter"/>
</dbReference>
<evidence type="ECO:0000256" key="12">
    <source>
        <dbReference type="PROSITE-ProRule" id="PRU00175"/>
    </source>
</evidence>
<keyword evidence="5" id="KW-0479">Metal-binding</keyword>
<accession>A0A9P0ISD8</accession>
<dbReference type="Pfam" id="PF12451">
    <property type="entry name" value="VPS11_C"/>
    <property type="match status" value="1"/>
</dbReference>
<feature type="region of interest" description="Disordered" evidence="15">
    <location>
        <begin position="938"/>
        <end position="972"/>
    </location>
</feature>
<dbReference type="GO" id="GO:0005764">
    <property type="term" value="C:lysosome"/>
    <property type="evidence" value="ECO:0007669"/>
    <property type="project" value="UniProtKB-SubCell"/>
</dbReference>
<dbReference type="Gene3D" id="2.130.10.10">
    <property type="entry name" value="YVTN repeat-like/Quinoprotein amine dehydrogenase"/>
    <property type="match status" value="1"/>
</dbReference>
<dbReference type="Proteomes" id="UP001154329">
    <property type="component" value="Chromosome 1"/>
</dbReference>
<dbReference type="SUPFAM" id="SSF57850">
    <property type="entry name" value="RING/U-box"/>
    <property type="match status" value="1"/>
</dbReference>
<evidence type="ECO:0000256" key="1">
    <source>
        <dbReference type="ARBA" id="ARBA00004371"/>
    </source>
</evidence>
<proteinExistence type="inferred from homology"/>
<evidence type="ECO:0000256" key="13">
    <source>
        <dbReference type="PROSITE-ProRule" id="PRU01006"/>
    </source>
</evidence>
<dbReference type="Pfam" id="PF23356">
    <property type="entry name" value="TPR_PEP5_VPS11"/>
    <property type="match status" value="1"/>
</dbReference>
<reference evidence="17" key="1">
    <citation type="submission" date="2022-02" db="EMBL/GenBank/DDBJ databases">
        <authorList>
            <person name="King R."/>
        </authorList>
    </citation>
    <scope>NUCLEOTIDE SEQUENCE</scope>
</reference>
<sequence>MSFLEWRKFNFFDIIHNADSNKISQTIGSSKITSTSSGHGHLVTCDDDGLVHLITRTFQVTTFRAYQSTVLLSTQLQYSSILVTIGEDEPNTNTILKVWDLERRDRQSTPICIRTTKLPKSEKPTTLCATDNRLLMAIGFKDGCIALFKGDLSRDRNSKPKMLKELGQGITGMAFKCISKDQWYLFVSTVSSVQQFNVTSKDSCPMTVLDAVGCDFKCSVLVNGPDSHFMIAKEDAIYCYTVDSRGPCYVVGGQKIILQWFRNYLIIVSKERGKPLNAITVSTTTKHSDEIESISITVLDIQNKFIIYTTTMQDILSVLPEWGSLYILTTKGSLSQLIEKDLQSKLTVLFKKNLYDVAVRMAKCQQYDSQALIDIFRQYGDHLYTKGDHSGAVEQYIKTIGKLEPSYVIKKFLDSQYIDSLTTYLHALHKLGNANKDHTTLLFNCYSKLNSLDKLQEFIVIKDENIDFDVDVAIKVCRQSSPENALALAEKHNRHSLYIKILLEDRHEYTSALEYIEKLSVDQSVQIIKQYSNVFIENVPKETVSFLKKLCSTWYTTANVDLSGNLAQPEDFIYLLLDDSECLVDFLEHFDNFLDKWSTSLLNTYIEHCLIVWKNENNQENRNKIEKKIINILQSTDIKMCDHYQVLILAMSFEFKPAIVYIFEHNKQYSKLIRYYLSLNDYIGAIECCRRYGHVEPKLWVLVFNTAIVDDMFPPFMLEEILNEIEKKSLLSAHFTITSLAKSKTFNIGHVRAYLTSLFGAEKKILEKDKEMVDKYQNDTENLKHTIEKLKNCAVVFQGLRCSACNNQLELPSVHFMCQHSYHQHCFQAFSESDDDCPACTPNNKQIMDIIRTQGQIKDYNSEFHNQLERATDCFSLISEYFGRCLFDDLSTVENQLAKSKLISSPIVLTPKPVVPVVQTPPRLSPILSVHAIQQQNTNPFDEDEDNMEYDDNKNPFKDEYDESKNPFADDT</sequence>
<evidence type="ECO:0000256" key="11">
    <source>
        <dbReference type="PIRNR" id="PIRNR007860"/>
    </source>
</evidence>
<keyword evidence="6 12" id="KW-0863">Zinc-finger</keyword>
<keyword evidence="18" id="KW-1185">Reference proteome</keyword>
<dbReference type="SUPFAM" id="SSF50978">
    <property type="entry name" value="WD40 repeat-like"/>
    <property type="match status" value="1"/>
</dbReference>
<dbReference type="GO" id="GO:0007032">
    <property type="term" value="P:endosome organization"/>
    <property type="evidence" value="ECO:0007669"/>
    <property type="project" value="TreeGrafter"/>
</dbReference>
<evidence type="ECO:0000256" key="9">
    <source>
        <dbReference type="ARBA" id="ARBA00023136"/>
    </source>
</evidence>
<evidence type="ECO:0000256" key="5">
    <source>
        <dbReference type="ARBA" id="ARBA00022723"/>
    </source>
</evidence>
<dbReference type="Gene3D" id="3.30.40.10">
    <property type="entry name" value="Zinc/RING finger domain, C3HC4 (zinc finger)"/>
    <property type="match status" value="1"/>
</dbReference>
<dbReference type="GO" id="GO:0006904">
    <property type="term" value="P:vesicle docking involved in exocytosis"/>
    <property type="evidence" value="ECO:0007669"/>
    <property type="project" value="TreeGrafter"/>
</dbReference>
<dbReference type="GO" id="GO:0006886">
    <property type="term" value="P:intracellular protein transport"/>
    <property type="evidence" value="ECO:0007669"/>
    <property type="project" value="UniProtKB-UniRule"/>
</dbReference>
<gene>
    <name evidence="17" type="ORF">APHIGO_LOCUS2698</name>
</gene>
<keyword evidence="9 11" id="KW-0472">Membrane</keyword>
<evidence type="ECO:0000256" key="6">
    <source>
        <dbReference type="ARBA" id="ARBA00022771"/>
    </source>
</evidence>
<evidence type="ECO:0000256" key="4">
    <source>
        <dbReference type="ARBA" id="ARBA00022448"/>
    </source>
</evidence>
<dbReference type="AlphaFoldDB" id="A0A9P0ISD8"/>
<dbReference type="InterPro" id="IPR057307">
    <property type="entry name" value="PEP5_VPS11_N"/>
</dbReference>
<feature type="compositionally biased region" description="Basic and acidic residues" evidence="15">
    <location>
        <begin position="951"/>
        <end position="965"/>
    </location>
</feature>
<evidence type="ECO:0000256" key="3">
    <source>
        <dbReference type="ARBA" id="ARBA00007070"/>
    </source>
</evidence>
<dbReference type="GO" id="GO:0030897">
    <property type="term" value="C:HOPS complex"/>
    <property type="evidence" value="ECO:0007669"/>
    <property type="project" value="TreeGrafter"/>
</dbReference>
<dbReference type="InterPro" id="IPR057308">
    <property type="entry name" value="CHCR_PEP5_VPS11"/>
</dbReference>
<dbReference type="PIRSF" id="PIRSF007860">
    <property type="entry name" value="VPS11"/>
    <property type="match status" value="1"/>
</dbReference>
<evidence type="ECO:0000256" key="8">
    <source>
        <dbReference type="ARBA" id="ARBA00022927"/>
    </source>
</evidence>
<dbReference type="InterPro" id="IPR036322">
    <property type="entry name" value="WD40_repeat_dom_sf"/>
</dbReference>
<keyword evidence="4" id="KW-0813">Transport</keyword>
<evidence type="ECO:0000313" key="18">
    <source>
        <dbReference type="Proteomes" id="UP001154329"/>
    </source>
</evidence>
<dbReference type="InterPro" id="IPR013083">
    <property type="entry name" value="Znf_RING/FYVE/PHD"/>
</dbReference>
<evidence type="ECO:0000313" key="17">
    <source>
        <dbReference type="EMBL" id="CAH1714238.1"/>
    </source>
</evidence>
<dbReference type="PROSITE" id="PS50236">
    <property type="entry name" value="CHCR"/>
    <property type="match status" value="1"/>
</dbReference>
<dbReference type="GO" id="GO:0007033">
    <property type="term" value="P:vacuole organization"/>
    <property type="evidence" value="ECO:0007669"/>
    <property type="project" value="TreeGrafter"/>
</dbReference>
<dbReference type="OrthoDB" id="26184at2759"/>
<evidence type="ECO:0000256" key="14">
    <source>
        <dbReference type="SAM" id="Coils"/>
    </source>
</evidence>
<protein>
    <recommendedName>
        <fullName evidence="11">Vacuolar protein sorting-associated protein 11 homolog</fullName>
    </recommendedName>
</protein>
<evidence type="ECO:0000256" key="15">
    <source>
        <dbReference type="SAM" id="MobiDB-lite"/>
    </source>
</evidence>
<comment type="similarity">
    <text evidence="3 11">Belongs to the VPS11 family.</text>
</comment>
<dbReference type="CDD" id="cd16688">
    <property type="entry name" value="RING-H2_Vps11"/>
    <property type="match status" value="1"/>
</dbReference>
<dbReference type="GO" id="GO:0031902">
    <property type="term" value="C:late endosome membrane"/>
    <property type="evidence" value="ECO:0007669"/>
    <property type="project" value="UniProtKB-SubCell"/>
</dbReference>
<dbReference type="GO" id="GO:0048284">
    <property type="term" value="P:organelle fusion"/>
    <property type="evidence" value="ECO:0007669"/>
    <property type="project" value="TreeGrafter"/>
</dbReference>
<feature type="repeat" description="CHCR" evidence="13">
    <location>
        <begin position="396"/>
        <end position="544"/>
    </location>
</feature>
<evidence type="ECO:0000256" key="7">
    <source>
        <dbReference type="ARBA" id="ARBA00022833"/>
    </source>
</evidence>
<dbReference type="PROSITE" id="PS50089">
    <property type="entry name" value="ZF_RING_2"/>
    <property type="match status" value="1"/>
</dbReference>
<comment type="subcellular location">
    <subcellularLocation>
        <location evidence="2">Late endosome membrane</location>
        <topology evidence="2">Peripheral membrane protein</topology>
        <orientation evidence="2">Cytoplasmic side</orientation>
    </subcellularLocation>
    <subcellularLocation>
        <location evidence="1">Lysosome</location>
    </subcellularLocation>
</comment>
<keyword evidence="10" id="KW-0458">Lysosome</keyword>
<dbReference type="PANTHER" id="PTHR23323">
    <property type="entry name" value="VACUOLAR PROTEIN SORTING-ASSOCIATED PROTEIN"/>
    <property type="match status" value="1"/>
</dbReference>
<dbReference type="InterPro" id="IPR000547">
    <property type="entry name" value="Clathrin_H-chain/VPS_repeat"/>
</dbReference>
<dbReference type="InterPro" id="IPR024763">
    <property type="entry name" value="VPS11_C"/>
</dbReference>
<feature type="compositionally biased region" description="Acidic residues" evidence="15">
    <location>
        <begin position="941"/>
        <end position="950"/>
    </location>
</feature>
<evidence type="ECO:0000256" key="2">
    <source>
        <dbReference type="ARBA" id="ARBA00004492"/>
    </source>
</evidence>
<dbReference type="EMBL" id="OU899034">
    <property type="protein sequence ID" value="CAH1714238.1"/>
    <property type="molecule type" value="Genomic_DNA"/>
</dbReference>
<organism evidence="17 18">
    <name type="scientific">Aphis gossypii</name>
    <name type="common">Cotton aphid</name>
    <dbReference type="NCBI Taxonomy" id="80765"/>
    <lineage>
        <taxon>Eukaryota</taxon>
        <taxon>Metazoa</taxon>
        <taxon>Ecdysozoa</taxon>
        <taxon>Arthropoda</taxon>
        <taxon>Hexapoda</taxon>
        <taxon>Insecta</taxon>
        <taxon>Pterygota</taxon>
        <taxon>Neoptera</taxon>
        <taxon>Paraneoptera</taxon>
        <taxon>Hemiptera</taxon>
        <taxon>Sternorrhyncha</taxon>
        <taxon>Aphidomorpha</taxon>
        <taxon>Aphidoidea</taxon>
        <taxon>Aphididae</taxon>
        <taxon>Aphidini</taxon>
        <taxon>Aphis</taxon>
        <taxon>Aphis</taxon>
    </lineage>
</organism>
<dbReference type="InterPro" id="IPR016528">
    <property type="entry name" value="VPS11"/>
</dbReference>
<keyword evidence="14" id="KW-0175">Coiled coil</keyword>
<evidence type="ECO:0000259" key="16">
    <source>
        <dbReference type="PROSITE" id="PS50089"/>
    </source>
</evidence>
<dbReference type="PANTHER" id="PTHR23323:SF24">
    <property type="entry name" value="VACUOLAR PROTEIN SORTING-ASSOCIATED PROTEIN 11 HOMOLOG"/>
    <property type="match status" value="1"/>
</dbReference>
<dbReference type="InterPro" id="IPR015943">
    <property type="entry name" value="WD40/YVTN_repeat-like_dom_sf"/>
</dbReference>
<evidence type="ECO:0000256" key="10">
    <source>
        <dbReference type="ARBA" id="ARBA00023228"/>
    </source>
</evidence>
<keyword evidence="7" id="KW-0862">Zinc</keyword>
<feature type="coiled-coil region" evidence="14">
    <location>
        <begin position="766"/>
        <end position="793"/>
    </location>
</feature>
<keyword evidence="8" id="KW-0653">Protein transport</keyword>
<dbReference type="Pfam" id="PF23341">
    <property type="entry name" value="PEP5_VPS11_N"/>
    <property type="match status" value="1"/>
</dbReference>
<feature type="domain" description="RING-type" evidence="16">
    <location>
        <begin position="802"/>
        <end position="841"/>
    </location>
</feature>
<name>A0A9P0ISD8_APHGO</name>
<dbReference type="GO" id="GO:0008270">
    <property type="term" value="F:zinc ion binding"/>
    <property type="evidence" value="ECO:0007669"/>
    <property type="project" value="UniProtKB-KW"/>
</dbReference>